<evidence type="ECO:0000256" key="2">
    <source>
        <dbReference type="ARBA" id="ARBA00022679"/>
    </source>
</evidence>
<dbReference type="PANTHER" id="PTHR34106">
    <property type="entry name" value="GLYCOSIDASE"/>
    <property type="match status" value="1"/>
</dbReference>
<accession>A0A6J6BUT9</accession>
<evidence type="ECO:0000313" key="3">
    <source>
        <dbReference type="EMBL" id="CAB4542504.1"/>
    </source>
</evidence>
<name>A0A6J6BUT9_9ZZZZ</name>
<dbReference type="EMBL" id="CAEZSR010000008">
    <property type="protein sequence ID" value="CAB4542504.1"/>
    <property type="molecule type" value="Genomic_DNA"/>
</dbReference>
<dbReference type="Pfam" id="PF04041">
    <property type="entry name" value="Glyco_hydro_130"/>
    <property type="match status" value="1"/>
</dbReference>
<dbReference type="Gene3D" id="2.115.10.20">
    <property type="entry name" value="Glycosyl hydrolase domain, family 43"/>
    <property type="match status" value="1"/>
</dbReference>
<sequence length="325" mass="36209">MTDPLDGRELFRRYPGNPVLTARDWPHMVNAVFNPAAVAVQGETWLFVRVEDRTGLSHLTLARSRDGYSNWTVERDRSLMPDTGSWVERWGVEDPRITVIDGRYHICYTGYSSSGPLVCLARTDDFRTFERLGVVQVPENKDAALFPRRIGDRWAMLHRPVSTVGHLQAHIWISWSDDLRYWGDPTPLIEARSGGWWDANKVGLGPPPLETSEGWLVLYHGVRLTASGSLYRLGLALLELEQPTHVIARGDEWVFGPCAPYEVAGDVPDVVFPCGWLLGDDGDTLRMYYGAADSTVAVATASLSDLLDHLAGHGGAQTGRARSRR</sequence>
<protein>
    <submittedName>
        <fullName evidence="3">Unannotated protein</fullName>
    </submittedName>
</protein>
<dbReference type="PIRSF" id="PIRSF016202">
    <property type="entry name" value="PH1107"/>
    <property type="match status" value="1"/>
</dbReference>
<dbReference type="PANTHER" id="PTHR34106:SF5">
    <property type="entry name" value="GLYCOSIDASE"/>
    <property type="match status" value="1"/>
</dbReference>
<evidence type="ECO:0000256" key="1">
    <source>
        <dbReference type="ARBA" id="ARBA00022676"/>
    </source>
</evidence>
<dbReference type="CDD" id="cd18615">
    <property type="entry name" value="GH130"/>
    <property type="match status" value="1"/>
</dbReference>
<keyword evidence="1" id="KW-0328">Glycosyltransferase</keyword>
<organism evidence="3">
    <name type="scientific">freshwater metagenome</name>
    <dbReference type="NCBI Taxonomy" id="449393"/>
    <lineage>
        <taxon>unclassified sequences</taxon>
        <taxon>metagenomes</taxon>
        <taxon>ecological metagenomes</taxon>
    </lineage>
</organism>
<dbReference type="InterPro" id="IPR007184">
    <property type="entry name" value="Mannoside_phosphorylase"/>
</dbReference>
<gene>
    <name evidence="3" type="ORF">UFOPK1493_00409</name>
</gene>
<proteinExistence type="predicted"/>
<dbReference type="SUPFAM" id="SSF75005">
    <property type="entry name" value="Arabinanase/levansucrase/invertase"/>
    <property type="match status" value="1"/>
</dbReference>
<dbReference type="AlphaFoldDB" id="A0A6J6BUT9"/>
<reference evidence="3" key="1">
    <citation type="submission" date="2020-05" db="EMBL/GenBank/DDBJ databases">
        <authorList>
            <person name="Chiriac C."/>
            <person name="Salcher M."/>
            <person name="Ghai R."/>
            <person name="Kavagutti S V."/>
        </authorList>
    </citation>
    <scope>NUCLEOTIDE SEQUENCE</scope>
</reference>
<dbReference type="GO" id="GO:0016757">
    <property type="term" value="F:glycosyltransferase activity"/>
    <property type="evidence" value="ECO:0007669"/>
    <property type="project" value="UniProtKB-KW"/>
</dbReference>
<keyword evidence="2" id="KW-0808">Transferase</keyword>
<dbReference type="InterPro" id="IPR023296">
    <property type="entry name" value="Glyco_hydro_beta-prop_sf"/>
</dbReference>